<reference evidence="1 2" key="1">
    <citation type="journal article" date="2011" name="Genome Res.">
        <title>Phylogeny-wide analysis of social amoeba genomes highlights ancient origins for complex intercellular communication.</title>
        <authorList>
            <person name="Heidel A.J."/>
            <person name="Lawal H.M."/>
            <person name="Felder M."/>
            <person name="Schilde C."/>
            <person name="Helps N.R."/>
            <person name="Tunggal B."/>
            <person name="Rivero F."/>
            <person name="John U."/>
            <person name="Schleicher M."/>
            <person name="Eichinger L."/>
            <person name="Platzer M."/>
            <person name="Noegel A.A."/>
            <person name="Schaap P."/>
            <person name="Gloeckner G."/>
        </authorList>
    </citation>
    <scope>NUCLEOTIDE SEQUENCE [LARGE SCALE GENOMIC DNA]</scope>
    <source>
        <strain evidence="2">ATCC 26659 / Pp 5 / PN500</strain>
    </source>
</reference>
<organism evidence="1 2">
    <name type="scientific">Heterostelium pallidum (strain ATCC 26659 / Pp 5 / PN500)</name>
    <name type="common">Cellular slime mold</name>
    <name type="synonym">Polysphondylium pallidum</name>
    <dbReference type="NCBI Taxonomy" id="670386"/>
    <lineage>
        <taxon>Eukaryota</taxon>
        <taxon>Amoebozoa</taxon>
        <taxon>Evosea</taxon>
        <taxon>Eumycetozoa</taxon>
        <taxon>Dictyostelia</taxon>
        <taxon>Acytosteliales</taxon>
        <taxon>Acytosteliaceae</taxon>
        <taxon>Heterostelium</taxon>
    </lineage>
</organism>
<proteinExistence type="predicted"/>
<name>D3BRB0_HETP5</name>
<dbReference type="InParanoid" id="D3BRB0"/>
<dbReference type="AlphaFoldDB" id="D3BRB0"/>
<keyword evidence="2" id="KW-1185">Reference proteome</keyword>
<dbReference type="SUPFAM" id="SSF50965">
    <property type="entry name" value="Galactose oxidase, central domain"/>
    <property type="match status" value="1"/>
</dbReference>
<dbReference type="EMBL" id="ADBJ01000050">
    <property type="protein sequence ID" value="EFA75942.1"/>
    <property type="molecule type" value="Genomic_DNA"/>
</dbReference>
<dbReference type="GeneID" id="31365987"/>
<sequence>MTKVLRFTYTRTPRKSFPFTENAEPMEPKPKPVLVKQSTTNQLITIITQSIRITDEKVVEIYHPDPTIYLISGFGSVGLNVSIYNPLTRHASIVVNDESYSQISVFSTLLLTPPKIVFISGYFWPDNSLHNCTLNHYDLETNSIISTFTLPVVSEPAFYLWQTAQLSSNQSQFFVVLSKGNGITELQTFNLADGSPTGFSVTLPQIGFSDPSLVISEILIDPTLQVTYVWVGFPGEIPDLLSTAENNNNNNYEKDKNNEIKDRHDDSTVLYCVDLNSETMTKTLDLTSKFPDEAAGFSLSDGIIQPDGTIVTYGIPLVKSAYCLPAVMTFDPTTGSIRIGDILEIYESGFYAGATHDNVIYMLIIDIQGPLPAGLTLIGYNITSSQFVLNVPDSAIPSFYDLIII</sequence>
<protein>
    <submittedName>
        <fullName evidence="1">Uncharacterized protein</fullName>
    </submittedName>
</protein>
<accession>D3BRB0</accession>
<dbReference type="RefSeq" id="XP_020428076.1">
    <property type="nucleotide sequence ID" value="XM_020581289.1"/>
</dbReference>
<evidence type="ECO:0000313" key="1">
    <source>
        <dbReference type="EMBL" id="EFA75942.1"/>
    </source>
</evidence>
<comment type="caution">
    <text evidence="1">The sequence shown here is derived from an EMBL/GenBank/DDBJ whole genome shotgun (WGS) entry which is preliminary data.</text>
</comment>
<evidence type="ECO:0000313" key="2">
    <source>
        <dbReference type="Proteomes" id="UP000001396"/>
    </source>
</evidence>
<gene>
    <name evidence="1" type="ORF">PPL_10518</name>
</gene>
<dbReference type="Proteomes" id="UP000001396">
    <property type="component" value="Unassembled WGS sequence"/>
</dbReference>
<dbReference type="InterPro" id="IPR011043">
    <property type="entry name" value="Gal_Oxase/kelch_b-propeller"/>
</dbReference>